<comment type="caution">
    <text evidence="2">The sequence shown here is derived from an EMBL/GenBank/DDBJ whole genome shotgun (WGS) entry which is preliminary data.</text>
</comment>
<evidence type="ECO:0000313" key="2">
    <source>
        <dbReference type="EMBL" id="GJS65686.1"/>
    </source>
</evidence>
<name>A0ABQ4XLF7_9ASTR</name>
<dbReference type="Proteomes" id="UP001151760">
    <property type="component" value="Unassembled WGS sequence"/>
</dbReference>
<sequence length="269" mass="31234">MADHSQKWHDRTTSCNIRSSSSKDGLAALVGCQICEGQHLDKDCPLNEEVKQVKEVRYGELGRPTPFNRNNEGGQILSKTIKKYIEQSDEYPKFIKDLVANKPLTMEDEDVRINHRCSALLLNQLPLKEKYHGSFILPYLIGRLDFNNALADLGNLAKLELRRNTISSYEPQFIYYCERTKLDDIRLTRQINALCDTLTYVIDGRWSFVGELDMLAYKFVPGKMTEFMKEMQDKDIPNLMKLQILGREFELRAHEKDLFIEKLKGNMIY</sequence>
<proteinExistence type="predicted"/>
<accession>A0ABQ4XLF7</accession>
<reference evidence="2" key="1">
    <citation type="journal article" date="2022" name="Int. J. Mol. Sci.">
        <title>Draft Genome of Tanacetum Coccineum: Genomic Comparison of Closely Related Tanacetum-Family Plants.</title>
        <authorList>
            <person name="Yamashiro T."/>
            <person name="Shiraishi A."/>
            <person name="Nakayama K."/>
            <person name="Satake H."/>
        </authorList>
    </citation>
    <scope>NUCLEOTIDE SEQUENCE</scope>
</reference>
<protein>
    <submittedName>
        <fullName evidence="2">Uncharacterized protein</fullName>
    </submittedName>
</protein>
<gene>
    <name evidence="2" type="ORF">Tco_0680250</name>
</gene>
<evidence type="ECO:0000256" key="1">
    <source>
        <dbReference type="SAM" id="MobiDB-lite"/>
    </source>
</evidence>
<feature type="compositionally biased region" description="Basic and acidic residues" evidence="1">
    <location>
        <begin position="1"/>
        <end position="12"/>
    </location>
</feature>
<evidence type="ECO:0000313" key="3">
    <source>
        <dbReference type="Proteomes" id="UP001151760"/>
    </source>
</evidence>
<feature type="region of interest" description="Disordered" evidence="1">
    <location>
        <begin position="1"/>
        <end position="20"/>
    </location>
</feature>
<reference evidence="2" key="2">
    <citation type="submission" date="2022-01" db="EMBL/GenBank/DDBJ databases">
        <authorList>
            <person name="Yamashiro T."/>
            <person name="Shiraishi A."/>
            <person name="Satake H."/>
            <person name="Nakayama K."/>
        </authorList>
    </citation>
    <scope>NUCLEOTIDE SEQUENCE</scope>
</reference>
<keyword evidence="3" id="KW-1185">Reference proteome</keyword>
<dbReference type="EMBL" id="BQNB010009595">
    <property type="protein sequence ID" value="GJS65686.1"/>
    <property type="molecule type" value="Genomic_DNA"/>
</dbReference>
<organism evidence="2 3">
    <name type="scientific">Tanacetum coccineum</name>
    <dbReference type="NCBI Taxonomy" id="301880"/>
    <lineage>
        <taxon>Eukaryota</taxon>
        <taxon>Viridiplantae</taxon>
        <taxon>Streptophyta</taxon>
        <taxon>Embryophyta</taxon>
        <taxon>Tracheophyta</taxon>
        <taxon>Spermatophyta</taxon>
        <taxon>Magnoliopsida</taxon>
        <taxon>eudicotyledons</taxon>
        <taxon>Gunneridae</taxon>
        <taxon>Pentapetalae</taxon>
        <taxon>asterids</taxon>
        <taxon>campanulids</taxon>
        <taxon>Asterales</taxon>
        <taxon>Asteraceae</taxon>
        <taxon>Asteroideae</taxon>
        <taxon>Anthemideae</taxon>
        <taxon>Anthemidinae</taxon>
        <taxon>Tanacetum</taxon>
    </lineage>
</organism>